<feature type="compositionally biased region" description="Polar residues" evidence="1">
    <location>
        <begin position="11"/>
        <end position="22"/>
    </location>
</feature>
<organism evidence="2 3">
    <name type="scientific">Dreissena polymorpha</name>
    <name type="common">Zebra mussel</name>
    <name type="synonym">Mytilus polymorpha</name>
    <dbReference type="NCBI Taxonomy" id="45954"/>
    <lineage>
        <taxon>Eukaryota</taxon>
        <taxon>Metazoa</taxon>
        <taxon>Spiralia</taxon>
        <taxon>Lophotrochozoa</taxon>
        <taxon>Mollusca</taxon>
        <taxon>Bivalvia</taxon>
        <taxon>Autobranchia</taxon>
        <taxon>Heteroconchia</taxon>
        <taxon>Euheterodonta</taxon>
        <taxon>Imparidentia</taxon>
        <taxon>Neoheterodontei</taxon>
        <taxon>Myida</taxon>
        <taxon>Dreissenoidea</taxon>
        <taxon>Dreissenidae</taxon>
        <taxon>Dreissena</taxon>
    </lineage>
</organism>
<comment type="caution">
    <text evidence="2">The sequence shown here is derived from an EMBL/GenBank/DDBJ whole genome shotgun (WGS) entry which is preliminary data.</text>
</comment>
<accession>A0A9D4FTT0</accession>
<proteinExistence type="predicted"/>
<name>A0A9D4FTT0_DREPO</name>
<sequence>MLVSTEKSKIMVNSQTNASAGITRNPEKLEDMTSPKYLEQTRPRILPVPLRPNKNR</sequence>
<dbReference type="Proteomes" id="UP000828390">
    <property type="component" value="Unassembled WGS sequence"/>
</dbReference>
<dbReference type="AlphaFoldDB" id="A0A9D4FTT0"/>
<evidence type="ECO:0000256" key="1">
    <source>
        <dbReference type="SAM" id="MobiDB-lite"/>
    </source>
</evidence>
<evidence type="ECO:0000313" key="3">
    <source>
        <dbReference type="Proteomes" id="UP000828390"/>
    </source>
</evidence>
<reference evidence="2" key="1">
    <citation type="journal article" date="2019" name="bioRxiv">
        <title>The Genome of the Zebra Mussel, Dreissena polymorpha: A Resource for Invasive Species Research.</title>
        <authorList>
            <person name="McCartney M.A."/>
            <person name="Auch B."/>
            <person name="Kono T."/>
            <person name="Mallez S."/>
            <person name="Zhang Y."/>
            <person name="Obille A."/>
            <person name="Becker A."/>
            <person name="Abrahante J.E."/>
            <person name="Garbe J."/>
            <person name="Badalamenti J.P."/>
            <person name="Herman A."/>
            <person name="Mangelson H."/>
            <person name="Liachko I."/>
            <person name="Sullivan S."/>
            <person name="Sone E.D."/>
            <person name="Koren S."/>
            <person name="Silverstein K.A.T."/>
            <person name="Beckman K.B."/>
            <person name="Gohl D.M."/>
        </authorList>
    </citation>
    <scope>NUCLEOTIDE SEQUENCE</scope>
    <source>
        <strain evidence="2">Duluth1</strain>
        <tissue evidence="2">Whole animal</tissue>
    </source>
</reference>
<keyword evidence="3" id="KW-1185">Reference proteome</keyword>
<protein>
    <submittedName>
        <fullName evidence="2">Uncharacterized protein</fullName>
    </submittedName>
</protein>
<dbReference type="EMBL" id="JAIWYP010000006">
    <property type="protein sequence ID" value="KAH3804136.1"/>
    <property type="molecule type" value="Genomic_DNA"/>
</dbReference>
<gene>
    <name evidence="2" type="ORF">DPMN_132418</name>
</gene>
<evidence type="ECO:0000313" key="2">
    <source>
        <dbReference type="EMBL" id="KAH3804136.1"/>
    </source>
</evidence>
<feature type="region of interest" description="Disordered" evidence="1">
    <location>
        <begin position="1"/>
        <end position="33"/>
    </location>
</feature>
<reference evidence="2" key="2">
    <citation type="submission" date="2020-11" db="EMBL/GenBank/DDBJ databases">
        <authorList>
            <person name="McCartney M.A."/>
            <person name="Auch B."/>
            <person name="Kono T."/>
            <person name="Mallez S."/>
            <person name="Becker A."/>
            <person name="Gohl D.M."/>
            <person name="Silverstein K.A.T."/>
            <person name="Koren S."/>
            <person name="Bechman K.B."/>
            <person name="Herman A."/>
            <person name="Abrahante J.E."/>
            <person name="Garbe J."/>
        </authorList>
    </citation>
    <scope>NUCLEOTIDE SEQUENCE</scope>
    <source>
        <strain evidence="2">Duluth1</strain>
        <tissue evidence="2">Whole animal</tissue>
    </source>
</reference>